<keyword evidence="1 3" id="KW-0547">Nucleotide-binding</keyword>
<evidence type="ECO:0000313" key="3">
    <source>
        <dbReference type="EMBL" id="WCF29092.1"/>
    </source>
</evidence>
<feature type="domain" description="Helicase ATP-binding" evidence="2">
    <location>
        <begin position="11"/>
        <end position="181"/>
    </location>
</feature>
<dbReference type="SUPFAM" id="SSF52540">
    <property type="entry name" value="P-loop containing nucleoside triphosphate hydrolases"/>
    <property type="match status" value="2"/>
</dbReference>
<dbReference type="Gene3D" id="3.40.50.300">
    <property type="entry name" value="P-loop containing nucleotide triphosphate hydrolases"/>
    <property type="match status" value="1"/>
</dbReference>
<dbReference type="SMART" id="SM00487">
    <property type="entry name" value="DEXDc"/>
    <property type="match status" value="1"/>
</dbReference>
<protein>
    <submittedName>
        <fullName evidence="3">DEAD/DEAH box helicase</fullName>
    </submittedName>
</protein>
<keyword evidence="1 3" id="KW-0067">ATP-binding</keyword>
<dbReference type="PANTHER" id="PTHR10799">
    <property type="entry name" value="SNF2/RAD54 HELICASE FAMILY"/>
    <property type="match status" value="1"/>
</dbReference>
<dbReference type="AlphaFoldDB" id="A0AAJ5R1S0"/>
<name>A0AAJ5R1S0_XYLFS</name>
<dbReference type="InterPro" id="IPR038718">
    <property type="entry name" value="SNF2-like_sf"/>
</dbReference>
<dbReference type="PROSITE" id="PS51192">
    <property type="entry name" value="HELICASE_ATP_BIND_1"/>
    <property type="match status" value="1"/>
</dbReference>
<dbReference type="InterPro" id="IPR027417">
    <property type="entry name" value="P-loop_NTPase"/>
</dbReference>
<dbReference type="RefSeq" id="WP_058565016.1">
    <property type="nucleotide sequence ID" value="NZ_CP109886.1"/>
</dbReference>
<keyword evidence="1 3" id="KW-0378">Hydrolase</keyword>
<evidence type="ECO:0000313" key="4">
    <source>
        <dbReference type="Proteomes" id="UP001211513"/>
    </source>
</evidence>
<gene>
    <name evidence="3" type="ORF">OK117_04285</name>
</gene>
<keyword evidence="1 3" id="KW-0347">Helicase</keyword>
<dbReference type="InterPro" id="IPR014001">
    <property type="entry name" value="Helicase_ATP-bd"/>
</dbReference>
<dbReference type="GO" id="GO:0004386">
    <property type="term" value="F:helicase activity"/>
    <property type="evidence" value="ECO:0007669"/>
    <property type="project" value="UniProtKB-KW"/>
</dbReference>
<dbReference type="GO" id="GO:0005524">
    <property type="term" value="F:ATP binding"/>
    <property type="evidence" value="ECO:0007669"/>
    <property type="project" value="InterPro"/>
</dbReference>
<dbReference type="Gene3D" id="3.40.50.10810">
    <property type="entry name" value="Tandem AAA-ATPase domain"/>
    <property type="match status" value="1"/>
</dbReference>
<reference evidence="3" key="2">
    <citation type="submission" date="2022-10" db="EMBL/GenBank/DDBJ databases">
        <authorList>
            <person name="Landa B."/>
            <person name="Arias-Giraldo L.F."/>
            <person name="Roman-Ecija M."/>
            <person name="Velasco-Amo M.P."/>
            <person name="De La Fuente L."/>
            <person name="Marco-Noales E."/>
            <person name="Moralejo E."/>
        </authorList>
    </citation>
    <scope>NUCLEOTIDE SEQUENCE</scope>
    <source>
        <strain evidence="3">CFBP8073</strain>
    </source>
</reference>
<proteinExistence type="predicted"/>
<evidence type="ECO:0000259" key="2">
    <source>
        <dbReference type="PROSITE" id="PS51192"/>
    </source>
</evidence>
<evidence type="ECO:0000256" key="1">
    <source>
        <dbReference type="ARBA" id="ARBA00022806"/>
    </source>
</evidence>
<dbReference type="Proteomes" id="UP001211513">
    <property type="component" value="Chromosome"/>
</dbReference>
<dbReference type="InterPro" id="IPR000330">
    <property type="entry name" value="SNF2_N"/>
</dbReference>
<dbReference type="Pfam" id="PF00176">
    <property type="entry name" value="SNF2-rel_dom"/>
    <property type="match status" value="1"/>
</dbReference>
<accession>A0AAJ5R1S0</accession>
<dbReference type="EMBL" id="CP109886">
    <property type="protein sequence ID" value="WCF29092.1"/>
    <property type="molecule type" value="Genomic_DNA"/>
</dbReference>
<sequence length="474" mass="53704">MTLRPYQHLITDFILAHRRCNVFASMGLGKTVATLTALNVLRLREDSTPVLVIAPPRVASSTWPEEVAKFPHLQQLRIAIALGDAAARRRALQQDADIYCINYENVQWLARFYGERWPFRTVVADECSKLKGFRLRQGTQRAQVLAKYIHTKVNRYIGLTGTPAPNGLQDLWALLWMVDQGARLGHSFTAFIQRWFLTLQIGSDPHAKRYVPKENAFEEIQTKIRDVCLSVDARDYFNVQVPIINVIRVALPAHARRLYKAMEKEMMIALECGANVEAFNAASKSLKCLQLANGAMYIDDTCRAWEVVHNVKLDALRDVIEEAAGMPVLVAYHFKSDVARLQRAFPRGRTLDQQPNTIRDWNAGKIPVLFVHPASAGHGLNLQDGGNILAFFGHWWDLEQYQQIIERIGPTRQAQAGHKRPVFIHHIVAADTVDELVLARLESKREVQALLLEAIKEKHMKNQSNQSTGILTNE</sequence>
<organism evidence="3 4">
    <name type="scientific">Xylella fastidiosa subsp. fastidiosa</name>
    <dbReference type="NCBI Taxonomy" id="644356"/>
    <lineage>
        <taxon>Bacteria</taxon>
        <taxon>Pseudomonadati</taxon>
        <taxon>Pseudomonadota</taxon>
        <taxon>Gammaproteobacteria</taxon>
        <taxon>Lysobacterales</taxon>
        <taxon>Lysobacteraceae</taxon>
        <taxon>Xylella</taxon>
    </lineage>
</organism>
<reference evidence="3" key="1">
    <citation type="journal article" date="2022" name="Phytopathology">
        <title>Complete circularized genome resources of seven strains of Xylella fastidiosa subsp. fastidiosa using hybrid assembly reveals unknown plasmids.</title>
        <authorList>
            <person name="Velasco-Amo M.D.P."/>
            <person name="Arias-Giraldo L.F.F."/>
            <person name="Ecija M.R."/>
            <person name="De La Fuente L."/>
            <person name="Marco-Noales E."/>
            <person name="Moralejo E."/>
            <person name="Navas-Cort J.A."/>
            <person name="Landa B.B."/>
        </authorList>
    </citation>
    <scope>NUCLEOTIDE SEQUENCE</scope>
    <source>
        <strain evidence="3">CFBP8073</strain>
    </source>
</reference>